<evidence type="ECO:0000313" key="2">
    <source>
        <dbReference type="EMBL" id="CAG8553988.1"/>
    </source>
</evidence>
<dbReference type="AlphaFoldDB" id="A0A9N9FSW0"/>
<dbReference type="OrthoDB" id="443981at2759"/>
<dbReference type="SUPFAM" id="SSF53335">
    <property type="entry name" value="S-adenosyl-L-methionine-dependent methyltransferases"/>
    <property type="match status" value="1"/>
</dbReference>
<dbReference type="Gene3D" id="3.40.50.150">
    <property type="entry name" value="Vaccinia Virus protein VP39"/>
    <property type="match status" value="1"/>
</dbReference>
<dbReference type="InterPro" id="IPR019410">
    <property type="entry name" value="Methyltransf_16"/>
</dbReference>
<comment type="caution">
    <text evidence="2">The sequence shown here is derived from an EMBL/GenBank/DDBJ whole genome shotgun (WGS) entry which is preliminary data.</text>
</comment>
<dbReference type="EMBL" id="CAJVPJ010000752">
    <property type="protein sequence ID" value="CAG8553988.1"/>
    <property type="molecule type" value="Genomic_DNA"/>
</dbReference>
<dbReference type="Proteomes" id="UP000789572">
    <property type="component" value="Unassembled WGS sequence"/>
</dbReference>
<dbReference type="CDD" id="cd02440">
    <property type="entry name" value="AdoMet_MTases"/>
    <property type="match status" value="1"/>
</dbReference>
<evidence type="ECO:0000256" key="1">
    <source>
        <dbReference type="SAM" id="MobiDB-lite"/>
    </source>
</evidence>
<protein>
    <submittedName>
        <fullName evidence="2">10477_t:CDS:1</fullName>
    </submittedName>
</protein>
<sequence length="346" mass="39150">MLDDSLIPQISSTPPSPPPTTSFPSSYNLFFPVLRRDKPSFVQLCQILNTLEQCFLETQRTVLWDTGPAIEVEEKEGTIADKKEAIEWLTKVVASSLEWMEDNEREEVLEKAAKCLATCCGKVATGAIIREWHFTTPLDSTPSITLRIRDSTFVDDNVGFKTWGSAYLLAKLIASGSSIPLTSLRSCPVMELGTGTGLVGLTCATLGCPRVVLTDYHPQVLSNAAYNIQLAQSLQTEILLHRLDWQEIAEGTDKAIDETFDIIVGADIVYEVVHTQWLPRVIDRYLKRNGVFYLLIPLRPTHSKEVELFEEKMSENGFVLIRCDEERGFDDFVGELKYRYYEWLRK</sequence>
<proteinExistence type="predicted"/>
<accession>A0A9N9FSW0</accession>
<gene>
    <name evidence="2" type="ORF">POCULU_LOCUS5167</name>
</gene>
<keyword evidence="3" id="KW-1185">Reference proteome</keyword>
<dbReference type="Pfam" id="PF10294">
    <property type="entry name" value="Methyltransf_16"/>
    <property type="match status" value="1"/>
</dbReference>
<dbReference type="PANTHER" id="PTHR14614">
    <property type="entry name" value="HEPATOCELLULAR CARCINOMA-ASSOCIATED ANTIGEN"/>
    <property type="match status" value="1"/>
</dbReference>
<feature type="region of interest" description="Disordered" evidence="1">
    <location>
        <begin position="1"/>
        <end position="23"/>
    </location>
</feature>
<organism evidence="2 3">
    <name type="scientific">Paraglomus occultum</name>
    <dbReference type="NCBI Taxonomy" id="144539"/>
    <lineage>
        <taxon>Eukaryota</taxon>
        <taxon>Fungi</taxon>
        <taxon>Fungi incertae sedis</taxon>
        <taxon>Mucoromycota</taxon>
        <taxon>Glomeromycotina</taxon>
        <taxon>Glomeromycetes</taxon>
        <taxon>Paraglomerales</taxon>
        <taxon>Paraglomeraceae</taxon>
        <taxon>Paraglomus</taxon>
    </lineage>
</organism>
<reference evidence="2" key="1">
    <citation type="submission" date="2021-06" db="EMBL/GenBank/DDBJ databases">
        <authorList>
            <person name="Kallberg Y."/>
            <person name="Tangrot J."/>
            <person name="Rosling A."/>
        </authorList>
    </citation>
    <scope>NUCLEOTIDE SEQUENCE</scope>
    <source>
        <strain evidence="2">IA702</strain>
    </source>
</reference>
<dbReference type="InterPro" id="IPR029063">
    <property type="entry name" value="SAM-dependent_MTases_sf"/>
</dbReference>
<evidence type="ECO:0000313" key="3">
    <source>
        <dbReference type="Proteomes" id="UP000789572"/>
    </source>
</evidence>
<name>A0A9N9FSW0_9GLOM</name>